<dbReference type="SUPFAM" id="SSF52047">
    <property type="entry name" value="RNI-like"/>
    <property type="match status" value="1"/>
</dbReference>
<dbReference type="OrthoDB" id="1833172at2759"/>
<dbReference type="EMBL" id="SZYD01000012">
    <property type="protein sequence ID" value="KAD4584730.1"/>
    <property type="molecule type" value="Genomic_DNA"/>
</dbReference>
<dbReference type="Pfam" id="PF18511">
    <property type="entry name" value="F-box_5"/>
    <property type="match status" value="1"/>
</dbReference>
<keyword evidence="3" id="KW-1185">Reference proteome</keyword>
<dbReference type="Gene3D" id="3.80.10.10">
    <property type="entry name" value="Ribonuclease Inhibitor"/>
    <property type="match status" value="1"/>
</dbReference>
<dbReference type="Gene3D" id="1.20.1280.50">
    <property type="match status" value="1"/>
</dbReference>
<dbReference type="AlphaFoldDB" id="A0A5N6NBY7"/>
<comment type="caution">
    <text evidence="2">The sequence shown here is derived from an EMBL/GenBank/DDBJ whole genome shotgun (WGS) entry which is preliminary data.</text>
</comment>
<gene>
    <name evidence="2" type="ORF">E3N88_22331</name>
</gene>
<dbReference type="Proteomes" id="UP000326396">
    <property type="component" value="Linkage Group LG2"/>
</dbReference>
<evidence type="ECO:0000259" key="1">
    <source>
        <dbReference type="Pfam" id="PF18511"/>
    </source>
</evidence>
<dbReference type="InterPro" id="IPR041567">
    <property type="entry name" value="COI1_F-box"/>
</dbReference>
<organism evidence="2 3">
    <name type="scientific">Mikania micrantha</name>
    <name type="common">bitter vine</name>
    <dbReference type="NCBI Taxonomy" id="192012"/>
    <lineage>
        <taxon>Eukaryota</taxon>
        <taxon>Viridiplantae</taxon>
        <taxon>Streptophyta</taxon>
        <taxon>Embryophyta</taxon>
        <taxon>Tracheophyta</taxon>
        <taxon>Spermatophyta</taxon>
        <taxon>Magnoliopsida</taxon>
        <taxon>eudicotyledons</taxon>
        <taxon>Gunneridae</taxon>
        <taxon>Pentapetalae</taxon>
        <taxon>asterids</taxon>
        <taxon>campanulids</taxon>
        <taxon>Asterales</taxon>
        <taxon>Asteraceae</taxon>
        <taxon>Asteroideae</taxon>
        <taxon>Heliantheae alliance</taxon>
        <taxon>Eupatorieae</taxon>
        <taxon>Mikania</taxon>
    </lineage>
</organism>
<protein>
    <recommendedName>
        <fullName evidence="1">COI1 F-box domain-containing protein</fullName>
    </recommendedName>
</protein>
<dbReference type="InterPro" id="IPR032675">
    <property type="entry name" value="LRR_dom_sf"/>
</dbReference>
<accession>A0A5N6NBY7</accession>
<name>A0A5N6NBY7_9ASTR</name>
<evidence type="ECO:0000313" key="3">
    <source>
        <dbReference type="Proteomes" id="UP000326396"/>
    </source>
</evidence>
<proteinExistence type="predicted"/>
<feature type="domain" description="COI1 F-box" evidence="1">
    <location>
        <begin position="31"/>
        <end position="61"/>
    </location>
</feature>
<sequence length="177" mass="18951">MSEDDGGGGRCRNSATGASTGAGEYYTAYPDQVLENVLENVLVFLKSRRDRSAVSLVCKSWVPCGGVHQIGSVHRELLRGGSTAGDAPVSRGSELVLVCCDGFGTSGLAVIASECRNLRVLELIEDEVSDDEIDWISCFPFEGFREIAPQYLPSILPLCANLISLNLSFANIDTESS</sequence>
<evidence type="ECO:0000313" key="2">
    <source>
        <dbReference type="EMBL" id="KAD4584730.1"/>
    </source>
</evidence>
<reference evidence="2 3" key="1">
    <citation type="submission" date="2019-05" db="EMBL/GenBank/DDBJ databases">
        <title>Mikania micrantha, genome provides insights into the molecular mechanism of rapid growth.</title>
        <authorList>
            <person name="Liu B."/>
        </authorList>
    </citation>
    <scope>NUCLEOTIDE SEQUENCE [LARGE SCALE GENOMIC DNA]</scope>
    <source>
        <strain evidence="2">NLD-2019</strain>
        <tissue evidence="2">Leaf</tissue>
    </source>
</reference>